<keyword evidence="2" id="KW-1185">Reference proteome</keyword>
<accession>A0A5N0EA37</accession>
<proteinExistence type="predicted"/>
<protein>
    <submittedName>
        <fullName evidence="1">Uncharacterized protein</fullName>
    </submittedName>
</protein>
<dbReference type="EMBL" id="VXLC01000016">
    <property type="protein sequence ID" value="KAA8885005.1"/>
    <property type="molecule type" value="Genomic_DNA"/>
</dbReference>
<evidence type="ECO:0000313" key="2">
    <source>
        <dbReference type="Proteomes" id="UP000323876"/>
    </source>
</evidence>
<dbReference type="RefSeq" id="WP_150405373.1">
    <property type="nucleotide sequence ID" value="NZ_VXLC01000016.1"/>
</dbReference>
<name>A0A5N0EA37_9NOCA</name>
<comment type="caution">
    <text evidence="1">The sequence shown here is derived from an EMBL/GenBank/DDBJ whole genome shotgun (WGS) entry which is preliminary data.</text>
</comment>
<organism evidence="1 2">
    <name type="scientific">Nocardia colli</name>
    <dbReference type="NCBI Taxonomy" id="2545717"/>
    <lineage>
        <taxon>Bacteria</taxon>
        <taxon>Bacillati</taxon>
        <taxon>Actinomycetota</taxon>
        <taxon>Actinomycetes</taxon>
        <taxon>Mycobacteriales</taxon>
        <taxon>Nocardiaceae</taxon>
        <taxon>Nocardia</taxon>
    </lineage>
</organism>
<dbReference type="Proteomes" id="UP000323876">
    <property type="component" value="Unassembled WGS sequence"/>
</dbReference>
<reference evidence="1 2" key="1">
    <citation type="submission" date="2019-09" db="EMBL/GenBank/DDBJ databases">
        <authorList>
            <person name="Wang X."/>
        </authorList>
    </citation>
    <scope>NUCLEOTIDE SEQUENCE [LARGE SCALE GENOMIC DNA]</scope>
    <source>
        <strain evidence="1 2">CICC 11023</strain>
    </source>
</reference>
<sequence length="72" mass="8157">MDEDLKWQLDAMENRDAHLEFGLSVLADRARTIDERLRSLERVVGAVRFDVGGLAADSGEVLRLLRKVFGEE</sequence>
<dbReference type="OrthoDB" id="9915024at2"/>
<dbReference type="AlphaFoldDB" id="A0A5N0EA37"/>
<evidence type="ECO:0000313" key="1">
    <source>
        <dbReference type="EMBL" id="KAA8885005.1"/>
    </source>
</evidence>
<gene>
    <name evidence="1" type="ORF">F3087_29580</name>
</gene>